<organism evidence="1 2">
    <name type="scientific">Potamilus streckersoni</name>
    <dbReference type="NCBI Taxonomy" id="2493646"/>
    <lineage>
        <taxon>Eukaryota</taxon>
        <taxon>Metazoa</taxon>
        <taxon>Spiralia</taxon>
        <taxon>Lophotrochozoa</taxon>
        <taxon>Mollusca</taxon>
        <taxon>Bivalvia</taxon>
        <taxon>Autobranchia</taxon>
        <taxon>Heteroconchia</taxon>
        <taxon>Palaeoheterodonta</taxon>
        <taxon>Unionida</taxon>
        <taxon>Unionoidea</taxon>
        <taxon>Unionidae</taxon>
        <taxon>Ambleminae</taxon>
        <taxon>Lampsilini</taxon>
        <taxon>Potamilus</taxon>
    </lineage>
</organism>
<dbReference type="EMBL" id="JAEAOA010002354">
    <property type="protein sequence ID" value="KAK3597980.1"/>
    <property type="molecule type" value="Genomic_DNA"/>
</dbReference>
<protein>
    <submittedName>
        <fullName evidence="1">Uncharacterized protein</fullName>
    </submittedName>
</protein>
<evidence type="ECO:0000313" key="1">
    <source>
        <dbReference type="EMBL" id="KAK3597980.1"/>
    </source>
</evidence>
<proteinExistence type="predicted"/>
<accession>A0AAE0STQ9</accession>
<keyword evidence="2" id="KW-1185">Reference proteome</keyword>
<dbReference type="Proteomes" id="UP001195483">
    <property type="component" value="Unassembled WGS sequence"/>
</dbReference>
<sequence length="294" mass="33868">MFTMEATIEQIHRMNTMHIKQVNRLPQINKFAKDGLANKSCEVKEFRFPPPYVGKKKKPKKLHPLQESMPPIQEILSSNPEIPKRHNTEEDLTNINMHELPPILNIDHTNAEPKDTDSEPAELKKQALSSVILFQQREFTFPMTPKESKAGTISPGRVKEMPLHVRLGKLARKRRKGKKIKNKKESKGISTEMVKFPDIKMVPRKGENHSLGHVKHYSFKQMSKTEDPQAQIPPRLYTKIVDSIYTYSRGLKFDFEAAKSTRKKHLERLPGTPVTTNEERNEILKTSKILPPIT</sequence>
<reference evidence="1" key="2">
    <citation type="journal article" date="2021" name="Genome Biol. Evol.">
        <title>Developing a high-quality reference genome for a parasitic bivalve with doubly uniparental inheritance (Bivalvia: Unionida).</title>
        <authorList>
            <person name="Smith C.H."/>
        </authorList>
    </citation>
    <scope>NUCLEOTIDE SEQUENCE</scope>
    <source>
        <strain evidence="1">CHS0354</strain>
        <tissue evidence="1">Mantle</tissue>
    </source>
</reference>
<evidence type="ECO:0000313" key="2">
    <source>
        <dbReference type="Proteomes" id="UP001195483"/>
    </source>
</evidence>
<dbReference type="AlphaFoldDB" id="A0AAE0STQ9"/>
<name>A0AAE0STQ9_9BIVA</name>
<gene>
    <name evidence="1" type="ORF">CHS0354_042332</name>
</gene>
<comment type="caution">
    <text evidence="1">The sequence shown here is derived from an EMBL/GenBank/DDBJ whole genome shotgun (WGS) entry which is preliminary data.</text>
</comment>
<reference evidence="1" key="1">
    <citation type="journal article" date="2021" name="Genome Biol. Evol.">
        <title>A High-Quality Reference Genome for a Parasitic Bivalve with Doubly Uniparental Inheritance (Bivalvia: Unionida).</title>
        <authorList>
            <person name="Smith C.H."/>
        </authorList>
    </citation>
    <scope>NUCLEOTIDE SEQUENCE</scope>
    <source>
        <strain evidence="1">CHS0354</strain>
    </source>
</reference>
<reference evidence="1" key="3">
    <citation type="submission" date="2023-05" db="EMBL/GenBank/DDBJ databases">
        <authorList>
            <person name="Smith C.H."/>
        </authorList>
    </citation>
    <scope>NUCLEOTIDE SEQUENCE</scope>
    <source>
        <strain evidence="1">CHS0354</strain>
        <tissue evidence="1">Mantle</tissue>
    </source>
</reference>